<dbReference type="OrthoDB" id="5358959at2759"/>
<evidence type="ECO:0000313" key="3">
    <source>
        <dbReference type="EMBL" id="RPD52598.1"/>
    </source>
</evidence>
<evidence type="ECO:0008006" key="5">
    <source>
        <dbReference type="Google" id="ProtNLM"/>
    </source>
</evidence>
<sequence>MVLSTFVASLLASLLISQAAEAATLTGLLKAPGHLAKGSARRDTGWGDRAVDLESRDDGCPFGWAECSYFTCYPLDGSVCCSDGNFCDPGYYCDGGGCCLLGHLCSGSAPPASTIEFTTTSTRRFTSTTVRTTSTSFDTFSTTTTARDTSTFITFTPPSQSTEFGTVTDLTSLPTGTGGQTGTTQSSATSEGSNPTGLGSLGSGNGAAPTVPRDVHTGMWVALLLAVVMCLA</sequence>
<evidence type="ECO:0000256" key="2">
    <source>
        <dbReference type="SAM" id="SignalP"/>
    </source>
</evidence>
<feature type="signal peptide" evidence="2">
    <location>
        <begin position="1"/>
        <end position="22"/>
    </location>
</feature>
<dbReference type="Proteomes" id="UP000313359">
    <property type="component" value="Unassembled WGS sequence"/>
</dbReference>
<organism evidence="3 4">
    <name type="scientific">Lentinus tigrinus ALCF2SS1-6</name>
    <dbReference type="NCBI Taxonomy" id="1328759"/>
    <lineage>
        <taxon>Eukaryota</taxon>
        <taxon>Fungi</taxon>
        <taxon>Dikarya</taxon>
        <taxon>Basidiomycota</taxon>
        <taxon>Agaricomycotina</taxon>
        <taxon>Agaricomycetes</taxon>
        <taxon>Polyporales</taxon>
        <taxon>Polyporaceae</taxon>
        <taxon>Lentinus</taxon>
    </lineage>
</organism>
<dbReference type="EMBL" id="ML122351">
    <property type="protein sequence ID" value="RPD52598.1"/>
    <property type="molecule type" value="Genomic_DNA"/>
</dbReference>
<keyword evidence="2" id="KW-0732">Signal</keyword>
<evidence type="ECO:0000256" key="1">
    <source>
        <dbReference type="SAM" id="MobiDB-lite"/>
    </source>
</evidence>
<reference evidence="3" key="1">
    <citation type="journal article" date="2018" name="Genome Biol. Evol.">
        <title>Genomics and development of Lentinus tigrinus, a white-rot wood-decaying mushroom with dimorphic fruiting bodies.</title>
        <authorList>
            <person name="Wu B."/>
            <person name="Xu Z."/>
            <person name="Knudson A."/>
            <person name="Carlson A."/>
            <person name="Chen N."/>
            <person name="Kovaka S."/>
            <person name="LaButti K."/>
            <person name="Lipzen A."/>
            <person name="Pennachio C."/>
            <person name="Riley R."/>
            <person name="Schakwitz W."/>
            <person name="Umezawa K."/>
            <person name="Ohm R.A."/>
            <person name="Grigoriev I.V."/>
            <person name="Nagy L.G."/>
            <person name="Gibbons J."/>
            <person name="Hibbett D."/>
        </authorList>
    </citation>
    <scope>NUCLEOTIDE SEQUENCE [LARGE SCALE GENOMIC DNA]</scope>
    <source>
        <strain evidence="3">ALCF2SS1-6</strain>
    </source>
</reference>
<feature type="chain" id="PRO_5022962393" description="Granulins domain-containing protein" evidence="2">
    <location>
        <begin position="23"/>
        <end position="232"/>
    </location>
</feature>
<gene>
    <name evidence="3" type="ORF">L227DRAFT_568504</name>
</gene>
<name>A0A5C2RLU4_9APHY</name>
<evidence type="ECO:0000313" key="4">
    <source>
        <dbReference type="Proteomes" id="UP000313359"/>
    </source>
</evidence>
<dbReference type="AlphaFoldDB" id="A0A5C2RLU4"/>
<proteinExistence type="predicted"/>
<dbReference type="STRING" id="1328759.A0A5C2RLU4"/>
<accession>A0A5C2RLU4</accession>
<feature type="compositionally biased region" description="Low complexity" evidence="1">
    <location>
        <begin position="182"/>
        <end position="198"/>
    </location>
</feature>
<feature type="region of interest" description="Disordered" evidence="1">
    <location>
        <begin position="164"/>
        <end position="209"/>
    </location>
</feature>
<keyword evidence="4" id="KW-1185">Reference proteome</keyword>
<protein>
    <recommendedName>
        <fullName evidence="5">Granulins domain-containing protein</fullName>
    </recommendedName>
</protein>